<proteinExistence type="inferred from homology"/>
<dbReference type="PRINTS" id="PR00723">
    <property type="entry name" value="SUBTILISIN"/>
</dbReference>
<dbReference type="PROSITE" id="PS00138">
    <property type="entry name" value="SUBTILASE_SER"/>
    <property type="match status" value="1"/>
</dbReference>
<evidence type="ECO:0000313" key="10">
    <source>
        <dbReference type="EMBL" id="KIW54496.1"/>
    </source>
</evidence>
<feature type="domain" description="DUF7580" evidence="9">
    <location>
        <begin position="156"/>
        <end position="501"/>
    </location>
</feature>
<evidence type="ECO:0000256" key="4">
    <source>
        <dbReference type="ARBA" id="ARBA00022801"/>
    </source>
</evidence>
<comment type="similarity">
    <text evidence="1 7">Belongs to the peptidase S8 family.</text>
</comment>
<keyword evidence="6" id="KW-0865">Zymogen</keyword>
<dbReference type="InterPro" id="IPR000209">
    <property type="entry name" value="Peptidase_S8/S53_dom"/>
</dbReference>
<dbReference type="InterPro" id="IPR023828">
    <property type="entry name" value="Peptidase_S8_Ser-AS"/>
</dbReference>
<dbReference type="STRING" id="348802.A0A0D2BPL9"/>
<feature type="active site" description="Charge relay system" evidence="7">
    <location>
        <position position="607"/>
    </location>
</feature>
<dbReference type="Pfam" id="PF24476">
    <property type="entry name" value="DUF7580"/>
    <property type="match status" value="1"/>
</dbReference>
<keyword evidence="11" id="KW-1185">Reference proteome</keyword>
<feature type="domain" description="Peptidase S8/S53" evidence="8">
    <location>
        <begin position="601"/>
        <end position="833"/>
    </location>
</feature>
<dbReference type="Gene3D" id="3.40.50.200">
    <property type="entry name" value="Peptidase S8/S53 domain"/>
    <property type="match status" value="1"/>
</dbReference>
<feature type="active site" description="Charge relay system" evidence="7">
    <location>
        <position position="805"/>
    </location>
</feature>
<dbReference type="EMBL" id="KN847320">
    <property type="protein sequence ID" value="KIW54496.1"/>
    <property type="molecule type" value="Genomic_DNA"/>
</dbReference>
<keyword evidence="4 7" id="KW-0378">Hydrolase</keyword>
<dbReference type="GeneID" id="25328759"/>
<dbReference type="GO" id="GO:0006508">
    <property type="term" value="P:proteolysis"/>
    <property type="evidence" value="ECO:0007669"/>
    <property type="project" value="UniProtKB-KW"/>
</dbReference>
<evidence type="ECO:0000256" key="7">
    <source>
        <dbReference type="PROSITE-ProRule" id="PRU01240"/>
    </source>
</evidence>
<evidence type="ECO:0000259" key="9">
    <source>
        <dbReference type="Pfam" id="PF24476"/>
    </source>
</evidence>
<reference evidence="10 11" key="1">
    <citation type="submission" date="2015-01" db="EMBL/GenBank/DDBJ databases">
        <title>The Genome Sequence of Exophiala xenobiotica CBS118157.</title>
        <authorList>
            <consortium name="The Broad Institute Genomics Platform"/>
            <person name="Cuomo C."/>
            <person name="de Hoog S."/>
            <person name="Gorbushina A."/>
            <person name="Stielow B."/>
            <person name="Teixiera M."/>
            <person name="Abouelleil A."/>
            <person name="Chapman S.B."/>
            <person name="Priest M."/>
            <person name="Young S.K."/>
            <person name="Wortman J."/>
            <person name="Nusbaum C."/>
            <person name="Birren B."/>
        </authorList>
    </citation>
    <scope>NUCLEOTIDE SEQUENCE [LARGE SCALE GENOMIC DNA]</scope>
    <source>
        <strain evidence="10 11">CBS 118157</strain>
    </source>
</reference>
<evidence type="ECO:0000256" key="1">
    <source>
        <dbReference type="ARBA" id="ARBA00011073"/>
    </source>
</evidence>
<dbReference type="SUPFAM" id="SSF52743">
    <property type="entry name" value="Subtilisin-like"/>
    <property type="match status" value="1"/>
</dbReference>
<sequence>MIQNDLWNLAQDFTLKLSLLVHTLIHQRNPTKRDVNLSVLAGTLFTISSGLSAPLPVYEEKLSQKLDSLLSHLEAICLFPNQPPLGDIRQRFHTLRCLLSPSDEGHALLKRSLKKFAAQPVHITITQIDDLKRFAPNIEDEIEHNITPLELSYGSQDYPARVNKSLYTVLQQHALCACAPVDSPPTLHKRHQTRLQLTCNLPAIGNDITFNTLVSRKPITYADDNEEFPWQKLQFNVPRRTVKFQERSVDNDIERRTSGDHEPSTTIDRGRFCSLLGMDYGRGRIRLKIQNETLIHLSEPDRKLDEHAKRVAHLPSISLAEMLQNYRMTSKNKILLAYVLARSVWQFYNSDWMKAQWSPDCIHFMWEQTSNTNQRAVDPGYPYLACTIDESAGDSSIEYCSKHSVYHRYPLILALGVLLIRICQNQPLNTPRHDEALETQVNTDFFYGQDLLENESWPDLDLNVQAKKTYKSVVKACLNHETFKQTGESDIPNRREILWKVAVYPLARLAAAMGWLWLDDGQIHRVDAGNIPGQQKSETLNKGNSPATLLYIHTVAKTAPSGASTSSGEVAGAESRKWLNDIQFSDFNVEMVARFRNTPRIKVAVLDTGYDPGSIFFTDPDRKSRIRRWKDFVEETSKERQDVDGHGTHVLSLVMTVAPIADLYVARIAKGRAAGDLSSASDRIAKAIKHAVEKWDVDIIVMSFGFPEEQPQITKAILNAQLTKEGRILFFAGAANEGGNLPEMFPAKDVHVIAIRGSNEKGYLQDFNPPPSFSGLDCFMTLGKDVPGAALSLVGGDTVPRSGTSTATPIAAGIAALLLGYARVHEAELRTALAAEKLAKLHSMAGICSMFQSMSTRMTEKCYYLSPNKFIFGSHDHRLTMIKWSLSQDAVR</sequence>
<dbReference type="PANTHER" id="PTHR43806:SF11">
    <property type="entry name" value="CEREVISIN-RELATED"/>
    <property type="match status" value="1"/>
</dbReference>
<evidence type="ECO:0000256" key="3">
    <source>
        <dbReference type="ARBA" id="ARBA00022729"/>
    </source>
</evidence>
<name>A0A0D2BPL9_9EURO</name>
<evidence type="ECO:0000256" key="2">
    <source>
        <dbReference type="ARBA" id="ARBA00022670"/>
    </source>
</evidence>
<dbReference type="PROSITE" id="PS51892">
    <property type="entry name" value="SUBTILASE"/>
    <property type="match status" value="1"/>
</dbReference>
<dbReference type="Proteomes" id="UP000054342">
    <property type="component" value="Unassembled WGS sequence"/>
</dbReference>
<keyword evidence="2 7" id="KW-0645">Protease</keyword>
<dbReference type="PANTHER" id="PTHR43806">
    <property type="entry name" value="PEPTIDASE S8"/>
    <property type="match status" value="1"/>
</dbReference>
<evidence type="ECO:0000256" key="6">
    <source>
        <dbReference type="ARBA" id="ARBA00023145"/>
    </source>
</evidence>
<dbReference type="OrthoDB" id="206201at2759"/>
<dbReference type="InterPro" id="IPR015500">
    <property type="entry name" value="Peptidase_S8_subtilisin-rel"/>
</dbReference>
<feature type="active site" description="Charge relay system" evidence="7">
    <location>
        <position position="646"/>
    </location>
</feature>
<evidence type="ECO:0000313" key="11">
    <source>
        <dbReference type="Proteomes" id="UP000054342"/>
    </source>
</evidence>
<keyword evidence="5 7" id="KW-0720">Serine protease</keyword>
<dbReference type="AlphaFoldDB" id="A0A0D2BPL9"/>
<dbReference type="InterPro" id="IPR056002">
    <property type="entry name" value="DUF7580"/>
</dbReference>
<evidence type="ECO:0000256" key="5">
    <source>
        <dbReference type="ARBA" id="ARBA00022825"/>
    </source>
</evidence>
<evidence type="ECO:0000259" key="8">
    <source>
        <dbReference type="Pfam" id="PF00082"/>
    </source>
</evidence>
<dbReference type="RefSeq" id="XP_013315080.1">
    <property type="nucleotide sequence ID" value="XM_013459626.1"/>
</dbReference>
<accession>A0A0D2BPL9</accession>
<dbReference type="InterPro" id="IPR050131">
    <property type="entry name" value="Peptidase_S8_subtilisin-like"/>
</dbReference>
<keyword evidence="3" id="KW-0732">Signal</keyword>
<dbReference type="GO" id="GO:0004252">
    <property type="term" value="F:serine-type endopeptidase activity"/>
    <property type="evidence" value="ECO:0007669"/>
    <property type="project" value="UniProtKB-UniRule"/>
</dbReference>
<organism evidence="10 11">
    <name type="scientific">Exophiala xenobiotica</name>
    <dbReference type="NCBI Taxonomy" id="348802"/>
    <lineage>
        <taxon>Eukaryota</taxon>
        <taxon>Fungi</taxon>
        <taxon>Dikarya</taxon>
        <taxon>Ascomycota</taxon>
        <taxon>Pezizomycotina</taxon>
        <taxon>Eurotiomycetes</taxon>
        <taxon>Chaetothyriomycetidae</taxon>
        <taxon>Chaetothyriales</taxon>
        <taxon>Herpotrichiellaceae</taxon>
        <taxon>Exophiala</taxon>
    </lineage>
</organism>
<dbReference type="HOGENOM" id="CLU_009240_1_0_1"/>
<dbReference type="InterPro" id="IPR036852">
    <property type="entry name" value="Peptidase_S8/S53_dom_sf"/>
</dbReference>
<gene>
    <name evidence="10" type="ORF">PV05_06851</name>
</gene>
<dbReference type="CDD" id="cd00306">
    <property type="entry name" value="Peptidases_S8_S53"/>
    <property type="match status" value="1"/>
</dbReference>
<protein>
    <submittedName>
        <fullName evidence="10">Uncharacterized protein</fullName>
    </submittedName>
</protein>
<dbReference type="Pfam" id="PF00082">
    <property type="entry name" value="Peptidase_S8"/>
    <property type="match status" value="1"/>
</dbReference>